<dbReference type="PANTHER" id="PTHR45339:SF1">
    <property type="entry name" value="HYBRID SIGNAL TRANSDUCTION HISTIDINE KINASE J"/>
    <property type="match status" value="1"/>
</dbReference>
<dbReference type="SMART" id="SM00091">
    <property type="entry name" value="PAS"/>
    <property type="match status" value="2"/>
</dbReference>
<dbReference type="SUPFAM" id="SSF55785">
    <property type="entry name" value="PYP-like sensor domain (PAS domain)"/>
    <property type="match status" value="2"/>
</dbReference>
<dbReference type="SUPFAM" id="SSF52172">
    <property type="entry name" value="CheY-like"/>
    <property type="match status" value="1"/>
</dbReference>
<dbReference type="InterPro" id="IPR004358">
    <property type="entry name" value="Sig_transdc_His_kin-like_C"/>
</dbReference>
<dbReference type="Gene3D" id="3.40.50.2300">
    <property type="match status" value="1"/>
</dbReference>
<comment type="subcellular location">
    <subcellularLocation>
        <location evidence="2">Cell membrane</location>
        <topology evidence="2">Multi-pass membrane protein</topology>
    </subcellularLocation>
</comment>
<evidence type="ECO:0000256" key="10">
    <source>
        <dbReference type="ARBA" id="ARBA00023012"/>
    </source>
</evidence>
<feature type="domain" description="MHYT" evidence="18">
    <location>
        <begin position="20"/>
        <end position="216"/>
    </location>
</feature>
<dbReference type="InterPro" id="IPR001610">
    <property type="entry name" value="PAC"/>
</dbReference>
<dbReference type="PROSITE" id="PS50110">
    <property type="entry name" value="RESPONSE_REGULATORY"/>
    <property type="match status" value="1"/>
</dbReference>
<feature type="transmembrane region" description="Helical" evidence="13">
    <location>
        <begin position="192"/>
        <end position="211"/>
    </location>
</feature>
<keyword evidence="10" id="KW-0902">Two-component regulatory system</keyword>
<dbReference type="EC" id="2.7.13.3" evidence="3"/>
<evidence type="ECO:0000259" key="17">
    <source>
        <dbReference type="PROSITE" id="PS50113"/>
    </source>
</evidence>
<dbReference type="PANTHER" id="PTHR45339">
    <property type="entry name" value="HYBRID SIGNAL TRANSDUCTION HISTIDINE KINASE J"/>
    <property type="match status" value="1"/>
</dbReference>
<evidence type="ECO:0000256" key="12">
    <source>
        <dbReference type="PROSITE-ProRule" id="PRU00169"/>
    </source>
</evidence>
<feature type="domain" description="Response regulatory" evidence="15">
    <location>
        <begin position="781"/>
        <end position="905"/>
    </location>
</feature>
<feature type="modified residue" description="4-aspartylphosphate" evidence="12">
    <location>
        <position position="835"/>
    </location>
</feature>
<evidence type="ECO:0000256" key="2">
    <source>
        <dbReference type="ARBA" id="ARBA00004651"/>
    </source>
</evidence>
<dbReference type="CDD" id="cd00130">
    <property type="entry name" value="PAS"/>
    <property type="match status" value="2"/>
</dbReference>
<dbReference type="InterPro" id="IPR035965">
    <property type="entry name" value="PAS-like_dom_sf"/>
</dbReference>
<dbReference type="InterPro" id="IPR000014">
    <property type="entry name" value="PAS"/>
</dbReference>
<feature type="transmembrane region" description="Helical" evidence="13">
    <location>
        <begin position="274"/>
        <end position="295"/>
    </location>
</feature>
<dbReference type="InterPro" id="IPR000700">
    <property type="entry name" value="PAS-assoc_C"/>
</dbReference>
<dbReference type="InterPro" id="IPR001789">
    <property type="entry name" value="Sig_transdc_resp-reg_receiver"/>
</dbReference>
<feature type="domain" description="PAC" evidence="17">
    <location>
        <begin position="345"/>
        <end position="396"/>
    </location>
</feature>
<dbReference type="InterPro" id="IPR013655">
    <property type="entry name" value="PAS_fold_3"/>
</dbReference>
<dbReference type="PROSITE" id="PS50924">
    <property type="entry name" value="MHYT"/>
    <property type="match status" value="1"/>
</dbReference>
<dbReference type="SMART" id="SM00086">
    <property type="entry name" value="PAC"/>
    <property type="match status" value="2"/>
</dbReference>
<keyword evidence="20" id="KW-1185">Reference proteome</keyword>
<dbReference type="SMART" id="SM00448">
    <property type="entry name" value="REC"/>
    <property type="match status" value="1"/>
</dbReference>
<evidence type="ECO:0000256" key="11">
    <source>
        <dbReference type="ARBA" id="ARBA00023136"/>
    </source>
</evidence>
<dbReference type="SMART" id="SM00387">
    <property type="entry name" value="HATPase_c"/>
    <property type="match status" value="1"/>
</dbReference>
<feature type="transmembrane region" description="Helical" evidence="13">
    <location>
        <begin position="152"/>
        <end position="172"/>
    </location>
</feature>
<dbReference type="PRINTS" id="PR00344">
    <property type="entry name" value="BCTRLSENSOR"/>
</dbReference>
<dbReference type="InterPro" id="IPR008207">
    <property type="entry name" value="Sig_transdc_His_kin_Hpt_dom"/>
</dbReference>
<dbReference type="Gene3D" id="3.30.565.10">
    <property type="entry name" value="Histidine kinase-like ATPase, C-terminal domain"/>
    <property type="match status" value="1"/>
</dbReference>
<dbReference type="PROSITE" id="PS50109">
    <property type="entry name" value="HIS_KIN"/>
    <property type="match status" value="1"/>
</dbReference>
<evidence type="ECO:0000259" key="16">
    <source>
        <dbReference type="PROSITE" id="PS50112"/>
    </source>
</evidence>
<protein>
    <recommendedName>
        <fullName evidence="3">histidine kinase</fullName>
        <ecNumber evidence="3">2.7.13.3</ecNumber>
    </recommendedName>
</protein>
<keyword evidence="5 12" id="KW-0597">Phosphoprotein</keyword>
<feature type="transmembrane region" description="Helical" evidence="13">
    <location>
        <begin position="120"/>
        <end position="140"/>
    </location>
</feature>
<dbReference type="NCBIfam" id="TIGR00229">
    <property type="entry name" value="sensory_box"/>
    <property type="match status" value="2"/>
</dbReference>
<evidence type="ECO:0000313" key="20">
    <source>
        <dbReference type="Proteomes" id="UP000815846"/>
    </source>
</evidence>
<name>A0ABY3MXT0_9GAMM</name>
<proteinExistence type="predicted"/>
<dbReference type="Pfam" id="PF08447">
    <property type="entry name" value="PAS_3"/>
    <property type="match status" value="1"/>
</dbReference>
<dbReference type="CDD" id="cd00082">
    <property type="entry name" value="HisKA"/>
    <property type="match status" value="1"/>
</dbReference>
<dbReference type="Pfam" id="PF02518">
    <property type="entry name" value="HATPase_c"/>
    <property type="match status" value="1"/>
</dbReference>
<gene>
    <name evidence="19" type="ORF">CWS31_007120</name>
</gene>
<dbReference type="SUPFAM" id="SSF47384">
    <property type="entry name" value="Homodimeric domain of signal transducing histidine kinase"/>
    <property type="match status" value="1"/>
</dbReference>
<dbReference type="InterPro" id="IPR003594">
    <property type="entry name" value="HATPase_dom"/>
</dbReference>
<accession>A0ABY3MXT0</accession>
<dbReference type="PROSITE" id="PS50112">
    <property type="entry name" value="PAS"/>
    <property type="match status" value="2"/>
</dbReference>
<reference evidence="19 20" key="1">
    <citation type="submission" date="2019-08" db="EMBL/GenBank/DDBJ databases">
        <title>Microbe sample from Colwellia echini.</title>
        <authorList>
            <person name="Christiansen L."/>
            <person name="Pathiraja D."/>
            <person name="Schultz-Johansen M."/>
            <person name="Choi I.-G."/>
            <person name="Stougaard P."/>
        </authorList>
    </citation>
    <scope>NUCLEOTIDE SEQUENCE [LARGE SCALE GENOMIC DNA]</scope>
    <source>
        <strain evidence="19 20">A3</strain>
    </source>
</reference>
<keyword evidence="4" id="KW-1003">Cell membrane</keyword>
<dbReference type="Gene3D" id="1.10.287.130">
    <property type="match status" value="1"/>
</dbReference>
<evidence type="ECO:0000259" key="14">
    <source>
        <dbReference type="PROSITE" id="PS50109"/>
    </source>
</evidence>
<dbReference type="PROSITE" id="PS50113">
    <property type="entry name" value="PAC"/>
    <property type="match status" value="2"/>
</dbReference>
<dbReference type="Pfam" id="PF01627">
    <property type="entry name" value="Hpt"/>
    <property type="match status" value="1"/>
</dbReference>
<comment type="caution">
    <text evidence="13">Lacks conserved residue(s) required for the propagation of feature annotation.</text>
</comment>
<dbReference type="SMART" id="SM00388">
    <property type="entry name" value="HisKA"/>
    <property type="match status" value="1"/>
</dbReference>
<organism evidence="19 20">
    <name type="scientific">Colwellia echini</name>
    <dbReference type="NCBI Taxonomy" id="1982103"/>
    <lineage>
        <taxon>Bacteria</taxon>
        <taxon>Pseudomonadati</taxon>
        <taxon>Pseudomonadota</taxon>
        <taxon>Gammaproteobacteria</taxon>
        <taxon>Alteromonadales</taxon>
        <taxon>Colwelliaceae</taxon>
        <taxon>Colwellia</taxon>
    </lineage>
</organism>
<feature type="domain" description="PAS" evidence="16">
    <location>
        <begin position="268"/>
        <end position="322"/>
    </location>
</feature>
<dbReference type="InterPro" id="IPR036890">
    <property type="entry name" value="HATPase_C_sf"/>
</dbReference>
<evidence type="ECO:0000313" key="19">
    <source>
        <dbReference type="EMBL" id="TYK66033.1"/>
    </source>
</evidence>
<comment type="caution">
    <text evidence="19">The sequence shown here is derived from an EMBL/GenBank/DDBJ whole genome shotgun (WGS) entry which is preliminary data.</text>
</comment>
<evidence type="ECO:0000259" key="15">
    <source>
        <dbReference type="PROSITE" id="PS50110"/>
    </source>
</evidence>
<dbReference type="InterPro" id="IPR003661">
    <property type="entry name" value="HisK_dim/P_dom"/>
</dbReference>
<evidence type="ECO:0000259" key="18">
    <source>
        <dbReference type="PROSITE" id="PS50924"/>
    </source>
</evidence>
<dbReference type="InterPro" id="IPR011006">
    <property type="entry name" value="CheY-like_superfamily"/>
</dbReference>
<dbReference type="Pfam" id="PF00989">
    <property type="entry name" value="PAS"/>
    <property type="match status" value="1"/>
</dbReference>
<evidence type="ECO:0000256" key="3">
    <source>
        <dbReference type="ARBA" id="ARBA00012438"/>
    </source>
</evidence>
<evidence type="ECO:0000256" key="7">
    <source>
        <dbReference type="ARBA" id="ARBA00022741"/>
    </source>
</evidence>
<evidence type="ECO:0000256" key="1">
    <source>
        <dbReference type="ARBA" id="ARBA00000085"/>
    </source>
</evidence>
<dbReference type="SUPFAM" id="SSF47226">
    <property type="entry name" value="Histidine-containing phosphotransfer domain, HPT domain"/>
    <property type="match status" value="1"/>
</dbReference>
<dbReference type="Proteomes" id="UP000815846">
    <property type="component" value="Unassembled WGS sequence"/>
</dbReference>
<dbReference type="Pfam" id="PF00512">
    <property type="entry name" value="HisKA"/>
    <property type="match status" value="1"/>
</dbReference>
<keyword evidence="11 13" id="KW-0472">Membrane</keyword>
<comment type="catalytic activity">
    <reaction evidence="1">
        <text>ATP + protein L-histidine = ADP + protein N-phospho-L-histidine.</text>
        <dbReference type="EC" id="2.7.13.3"/>
    </reaction>
</comment>
<evidence type="ECO:0000256" key="9">
    <source>
        <dbReference type="ARBA" id="ARBA00022989"/>
    </source>
</evidence>
<dbReference type="InterPro" id="IPR005467">
    <property type="entry name" value="His_kinase_dom"/>
</dbReference>
<keyword evidence="7" id="KW-0547">Nucleotide-binding</keyword>
<evidence type="ECO:0000256" key="6">
    <source>
        <dbReference type="ARBA" id="ARBA00022692"/>
    </source>
</evidence>
<dbReference type="InterPro" id="IPR036097">
    <property type="entry name" value="HisK_dim/P_sf"/>
</dbReference>
<feature type="transmembrane region" description="Helical" evidence="13">
    <location>
        <begin position="95"/>
        <end position="113"/>
    </location>
</feature>
<evidence type="ECO:0000256" key="4">
    <source>
        <dbReference type="ARBA" id="ARBA00022475"/>
    </source>
</evidence>
<dbReference type="Gene3D" id="3.30.450.20">
    <property type="entry name" value="PAS domain"/>
    <property type="match status" value="2"/>
</dbReference>
<feature type="transmembrane region" description="Helical" evidence="13">
    <location>
        <begin position="20"/>
        <end position="43"/>
    </location>
</feature>
<feature type="domain" description="PAS" evidence="16">
    <location>
        <begin position="397"/>
        <end position="471"/>
    </location>
</feature>
<sequence length="1113" mass="123334">MFADFFVVDPDPSLIINGSYDYSLVALSVLTTIFTAYLATYLLDLAKETPFATYRKVANSTSALVLAGGVWSMHFIGMLAFSLCTTISYDPLITFLSFLPALAAFICAVSIIPKREPSKIQLLLGAILLGSGIGTMHYSGMAGMKLSPMLSYDPLLFALSIVVAVTLSYIALYVRIHLHEKLPKLTSTQCRLVYAIVFGLAVSGMHYMGMYATRFIATSPFVSENKVDSDLTLIAVSVAFATAFLTIIVAVINSMIRFRILLDEKSKSESRMEAILSTAIDGIITIDHAGIILSFNNAAEHIFGYTRKELLGRNVKLLMADEISEHHDGYLAKAHDVRFDKVIGVNREVYAKHKDGTLFPIRLGVGEVIQPNDKSLYVGFITDLTEQKALQKNLIAKEQQYRSLITNMPGVAFRCEYSKQWPMIYISPSIKELTGYADSEFLTKQVAFGDLIIEAHQDRAMAVITQALVHRNQYSLEYQITNKSGDVIWILDQGSFTFDKDGNPKWIDGVLVDITERRQYEDNLKEAKLVAEEAAKIKQEFLSNMSHEIRTPMNSIIGFSDLLMETSLDSNQQKHISTVNHAARSLLHLLNEILDSAKLEKGKLTIEPIHFNLNTLLDNTISTLWLEAKNKDIELTLHINDINQYVYFADSSRLRQILMNLIGNAIKFTEKGTIDVTVTATDNNQLKFEVVDTGIGIPQNRLKAVFEAFEQADGTVTRRFGGTGLGTSISKQLVELMGGNIGVTSEEGKGSCFYFSLPMPQGDANKIQTSMLIASQLPALNVLVADDIEQNVELLSILLSKDNHTVTTATNGIEAVAAFNQSLLSNKAFDVILMDIHMPECDGIDASMKIRKIEQQQGLVCTPIIALTASVLEQDKSTAKNAGMNGFANKPVDMLQLNQEIMRVLNIEAVVAQNELPITAEAKCIDYKKGEMLWGSKDKHLLEIGRFLTEHQTSFQQITQVSVDATDDYMRLLHTLKGLTGNLALTKLMALVSSLEKDITAELRAKLSAEFIDEVSALEDIIATNEKVSPTKTLTSQPKLTLSELQTHCDKLLADAENGELDDILLMTVSEGAPCEFQADINMLIAQFEEFNFDSAIEQLTQIIKQLESENRK</sequence>
<keyword evidence="8" id="KW-0067">ATP-binding</keyword>
<feature type="domain" description="PAC" evidence="17">
    <location>
        <begin position="474"/>
        <end position="526"/>
    </location>
</feature>
<dbReference type="InterPro" id="IPR013767">
    <property type="entry name" value="PAS_fold"/>
</dbReference>
<evidence type="ECO:0000256" key="5">
    <source>
        <dbReference type="ARBA" id="ARBA00022553"/>
    </source>
</evidence>
<dbReference type="Gene3D" id="1.20.120.160">
    <property type="entry name" value="HPT domain"/>
    <property type="match status" value="1"/>
</dbReference>
<dbReference type="SUPFAM" id="SSF55874">
    <property type="entry name" value="ATPase domain of HSP90 chaperone/DNA topoisomerase II/histidine kinase"/>
    <property type="match status" value="1"/>
</dbReference>
<dbReference type="InterPro" id="IPR036641">
    <property type="entry name" value="HPT_dom_sf"/>
</dbReference>
<dbReference type="InterPro" id="IPR005330">
    <property type="entry name" value="MHYT_dom"/>
</dbReference>
<dbReference type="EMBL" id="PJAI02000006">
    <property type="protein sequence ID" value="TYK66033.1"/>
    <property type="molecule type" value="Genomic_DNA"/>
</dbReference>
<dbReference type="RefSeq" id="WP_101345451.1">
    <property type="nucleotide sequence ID" value="NZ_PJAI02000006.1"/>
</dbReference>
<keyword evidence="6 13" id="KW-0812">Transmembrane</keyword>
<feature type="domain" description="Histidine kinase" evidence="14">
    <location>
        <begin position="544"/>
        <end position="761"/>
    </location>
</feature>
<feature type="transmembrane region" description="Helical" evidence="13">
    <location>
        <begin position="231"/>
        <end position="253"/>
    </location>
</feature>
<dbReference type="Pfam" id="PF00072">
    <property type="entry name" value="Response_reg"/>
    <property type="match status" value="1"/>
</dbReference>
<evidence type="ECO:0000256" key="8">
    <source>
        <dbReference type="ARBA" id="ARBA00022840"/>
    </source>
</evidence>
<keyword evidence="9 13" id="KW-1133">Transmembrane helix</keyword>
<feature type="transmembrane region" description="Helical" evidence="13">
    <location>
        <begin position="64"/>
        <end position="89"/>
    </location>
</feature>
<evidence type="ECO:0000256" key="13">
    <source>
        <dbReference type="PROSITE-ProRule" id="PRU00244"/>
    </source>
</evidence>
<dbReference type="CDD" id="cd16922">
    <property type="entry name" value="HATPase_EvgS-ArcB-TorS-like"/>
    <property type="match status" value="1"/>
</dbReference>
<dbReference type="Pfam" id="PF03707">
    <property type="entry name" value="MHYT"/>
    <property type="match status" value="3"/>
</dbReference>
<dbReference type="CDD" id="cd17546">
    <property type="entry name" value="REC_hyHK_CKI1_RcsC-like"/>
    <property type="match status" value="1"/>
</dbReference>